<dbReference type="Proteomes" id="UP000178943">
    <property type="component" value="Unassembled WGS sequence"/>
</dbReference>
<keyword evidence="1" id="KW-0732">Signal</keyword>
<name>A0A1F5VN91_9BACT</name>
<dbReference type="PROSITE" id="PS51257">
    <property type="entry name" value="PROKAR_LIPOPROTEIN"/>
    <property type="match status" value="1"/>
</dbReference>
<evidence type="ECO:0000259" key="2">
    <source>
        <dbReference type="Pfam" id="PF14534"/>
    </source>
</evidence>
<accession>A0A1F5VN91</accession>
<dbReference type="SUPFAM" id="SSF54427">
    <property type="entry name" value="NTF2-like"/>
    <property type="match status" value="1"/>
</dbReference>
<dbReference type="InterPro" id="IPR027843">
    <property type="entry name" value="DUF4440"/>
</dbReference>
<comment type="caution">
    <text evidence="3">The sequence shown here is derived from an EMBL/GenBank/DDBJ whole genome shotgun (WGS) entry which is preliminary data.</text>
</comment>
<dbReference type="STRING" id="1817863.A2Y62_13185"/>
<dbReference type="EMBL" id="MFGW01000127">
    <property type="protein sequence ID" value="OGF64874.1"/>
    <property type="molecule type" value="Genomic_DNA"/>
</dbReference>
<dbReference type="Gene3D" id="3.10.450.50">
    <property type="match status" value="1"/>
</dbReference>
<reference evidence="3 4" key="1">
    <citation type="journal article" date="2016" name="Nat. Commun.">
        <title>Thousands of microbial genomes shed light on interconnected biogeochemical processes in an aquifer system.</title>
        <authorList>
            <person name="Anantharaman K."/>
            <person name="Brown C.T."/>
            <person name="Hug L.A."/>
            <person name="Sharon I."/>
            <person name="Castelle C.J."/>
            <person name="Probst A.J."/>
            <person name="Thomas B.C."/>
            <person name="Singh A."/>
            <person name="Wilkins M.J."/>
            <person name="Karaoz U."/>
            <person name="Brodie E.L."/>
            <person name="Williams K.H."/>
            <person name="Hubbard S.S."/>
            <person name="Banfield J.F."/>
        </authorList>
    </citation>
    <scope>NUCLEOTIDE SEQUENCE [LARGE SCALE GENOMIC DNA]</scope>
</reference>
<feature type="chain" id="PRO_5009522020" description="DUF4440 domain-containing protein" evidence="1">
    <location>
        <begin position="21"/>
        <end position="165"/>
    </location>
</feature>
<evidence type="ECO:0000313" key="3">
    <source>
        <dbReference type="EMBL" id="OGF64874.1"/>
    </source>
</evidence>
<proteinExistence type="predicted"/>
<evidence type="ECO:0000313" key="4">
    <source>
        <dbReference type="Proteomes" id="UP000178943"/>
    </source>
</evidence>
<evidence type="ECO:0000256" key="1">
    <source>
        <dbReference type="SAM" id="SignalP"/>
    </source>
</evidence>
<gene>
    <name evidence="3" type="ORF">A2Y62_13185</name>
</gene>
<dbReference type="AlphaFoldDB" id="A0A1F5VN91"/>
<sequence>MRIKLVCVLISIIVCSCLLLTWTEDNEGNDADKNIREEIMQADRDFDKAVSEKGLEGWLSFFAEDGKMFRGADVIQGKEAIRKHMAPAFETPGYSLRWQPDFAEVSSSGDLGYTYGSWVSERKDAEGTIIKNNGRYLTIWRKEADGSWKVVADIGTVAQPPKTLE</sequence>
<dbReference type="InterPro" id="IPR032710">
    <property type="entry name" value="NTF2-like_dom_sf"/>
</dbReference>
<organism evidence="3 4">
    <name type="scientific">Candidatus Fischerbacteria bacterium RBG_13_37_8</name>
    <dbReference type="NCBI Taxonomy" id="1817863"/>
    <lineage>
        <taxon>Bacteria</taxon>
        <taxon>Candidatus Fischeribacteriota</taxon>
    </lineage>
</organism>
<feature type="signal peptide" evidence="1">
    <location>
        <begin position="1"/>
        <end position="20"/>
    </location>
</feature>
<protein>
    <recommendedName>
        <fullName evidence="2">DUF4440 domain-containing protein</fullName>
    </recommendedName>
</protein>
<feature type="domain" description="DUF4440" evidence="2">
    <location>
        <begin position="39"/>
        <end position="150"/>
    </location>
</feature>
<dbReference type="Pfam" id="PF14534">
    <property type="entry name" value="DUF4440"/>
    <property type="match status" value="1"/>
</dbReference>